<sequence>GVLVQGCEGAAGTGGGVPSVLIFLGPWLAAGAGASCLRQAAGWFQAVGRTVRQTCRKEQTAVISSYRAFAVLRAFLPRLVR</sequence>
<feature type="non-terminal residue" evidence="1">
    <location>
        <position position="1"/>
    </location>
</feature>
<comment type="caution">
    <text evidence="1">The sequence shown here is derived from an EMBL/GenBank/DDBJ whole genome shotgun (WGS) entry which is preliminary data.</text>
</comment>
<evidence type="ECO:0000313" key="1">
    <source>
        <dbReference type="EMBL" id="GFD57437.1"/>
    </source>
</evidence>
<gene>
    <name evidence="1" type="ORF">Tci_929406</name>
</gene>
<proteinExistence type="predicted"/>
<dbReference type="EMBL" id="BKCJ011841096">
    <property type="protein sequence ID" value="GFD57437.1"/>
    <property type="molecule type" value="Genomic_DNA"/>
</dbReference>
<accession>A0A699XCQ9</accession>
<dbReference type="AlphaFoldDB" id="A0A699XCQ9"/>
<organism evidence="1">
    <name type="scientific">Tanacetum cinerariifolium</name>
    <name type="common">Dalmatian daisy</name>
    <name type="synonym">Chrysanthemum cinerariifolium</name>
    <dbReference type="NCBI Taxonomy" id="118510"/>
    <lineage>
        <taxon>Eukaryota</taxon>
        <taxon>Viridiplantae</taxon>
        <taxon>Streptophyta</taxon>
        <taxon>Embryophyta</taxon>
        <taxon>Tracheophyta</taxon>
        <taxon>Spermatophyta</taxon>
        <taxon>Magnoliopsida</taxon>
        <taxon>eudicotyledons</taxon>
        <taxon>Gunneridae</taxon>
        <taxon>Pentapetalae</taxon>
        <taxon>asterids</taxon>
        <taxon>campanulids</taxon>
        <taxon>Asterales</taxon>
        <taxon>Asteraceae</taxon>
        <taxon>Asteroideae</taxon>
        <taxon>Anthemideae</taxon>
        <taxon>Anthemidinae</taxon>
        <taxon>Tanacetum</taxon>
    </lineage>
</organism>
<name>A0A699XCQ9_TANCI</name>
<reference evidence="1" key="1">
    <citation type="journal article" date="2019" name="Sci. Rep.">
        <title>Draft genome of Tanacetum cinerariifolium, the natural source of mosquito coil.</title>
        <authorList>
            <person name="Yamashiro T."/>
            <person name="Shiraishi A."/>
            <person name="Satake H."/>
            <person name="Nakayama K."/>
        </authorList>
    </citation>
    <scope>NUCLEOTIDE SEQUENCE</scope>
</reference>
<protein>
    <submittedName>
        <fullName evidence="1">Uncharacterized protein</fullName>
    </submittedName>
</protein>